<dbReference type="Proteomes" id="UP000177811">
    <property type="component" value="Unassembled WGS sequence"/>
</dbReference>
<protein>
    <recommendedName>
        <fullName evidence="5">NAD-dependent epimerase/dehydratase domain-containing protein</fullName>
    </recommendedName>
</protein>
<dbReference type="GO" id="GO:0048040">
    <property type="term" value="F:UDP-glucuronate decarboxylase activity"/>
    <property type="evidence" value="ECO:0007669"/>
    <property type="project" value="TreeGrafter"/>
</dbReference>
<evidence type="ECO:0000313" key="6">
    <source>
        <dbReference type="EMBL" id="OHA01843.1"/>
    </source>
</evidence>
<accession>A0A1G2KR54</accession>
<feature type="domain" description="NAD-dependent epimerase/dehydratase" evidence="5">
    <location>
        <begin position="38"/>
        <end position="284"/>
    </location>
</feature>
<evidence type="ECO:0000313" key="7">
    <source>
        <dbReference type="Proteomes" id="UP000177811"/>
    </source>
</evidence>
<evidence type="ECO:0000256" key="4">
    <source>
        <dbReference type="ARBA" id="ARBA00023239"/>
    </source>
</evidence>
<dbReference type="GO" id="GO:0005737">
    <property type="term" value="C:cytoplasm"/>
    <property type="evidence" value="ECO:0007669"/>
    <property type="project" value="TreeGrafter"/>
</dbReference>
<dbReference type="SUPFAM" id="SSF51735">
    <property type="entry name" value="NAD(P)-binding Rossmann-fold domains"/>
    <property type="match status" value="1"/>
</dbReference>
<dbReference type="Gene3D" id="3.40.50.720">
    <property type="entry name" value="NAD(P)-binding Rossmann-like Domain"/>
    <property type="match status" value="1"/>
</dbReference>
<keyword evidence="2" id="KW-0210">Decarboxylase</keyword>
<evidence type="ECO:0000259" key="5">
    <source>
        <dbReference type="Pfam" id="PF01370"/>
    </source>
</evidence>
<gene>
    <name evidence="6" type="ORF">A3C16_06025</name>
</gene>
<dbReference type="InterPro" id="IPR001509">
    <property type="entry name" value="Epimerase_deHydtase"/>
</dbReference>
<reference evidence="6 7" key="1">
    <citation type="journal article" date="2016" name="Nat. Commun.">
        <title>Thousands of microbial genomes shed light on interconnected biogeochemical processes in an aquifer system.</title>
        <authorList>
            <person name="Anantharaman K."/>
            <person name="Brown C.T."/>
            <person name="Hug L.A."/>
            <person name="Sharon I."/>
            <person name="Castelle C.J."/>
            <person name="Probst A.J."/>
            <person name="Thomas B.C."/>
            <person name="Singh A."/>
            <person name="Wilkins M.J."/>
            <person name="Karaoz U."/>
            <person name="Brodie E.L."/>
            <person name="Williams K.H."/>
            <person name="Hubbard S.S."/>
            <person name="Banfield J.F."/>
        </authorList>
    </citation>
    <scope>NUCLEOTIDE SEQUENCE [LARGE SCALE GENOMIC DNA]</scope>
</reference>
<dbReference type="EMBL" id="MHQL01000053">
    <property type="protein sequence ID" value="OHA01843.1"/>
    <property type="molecule type" value="Genomic_DNA"/>
</dbReference>
<comment type="caution">
    <text evidence="6">The sequence shown here is derived from an EMBL/GenBank/DDBJ whole genome shotgun (WGS) entry which is preliminary data.</text>
</comment>
<comment type="cofactor">
    <cofactor evidence="1">
        <name>NAD(+)</name>
        <dbReference type="ChEBI" id="CHEBI:57540"/>
    </cofactor>
</comment>
<dbReference type="InterPro" id="IPR036291">
    <property type="entry name" value="NAD(P)-bd_dom_sf"/>
</dbReference>
<sequence length="370" mass="41440">MKEKGAHTDPHADIIQDDILTIANALYEEAGALEGSSVLITGGAGFLGSYMVATLLHLNTTRLRRPCTVTVVDNFITGSKKNVITDVDKKQFRFVEHDIRKPLPKDITADYIIHAAGLASPFYYRKYPLETIEVAVQGTKHCLELARENKVKGLLYFSSSEIYGDPHPDFIPTPEEYWGNVSPIGPRACYDESKRLGETLCMTYFQLYDLAVKIVRPFNVYGPGMKTNDYRVVPTFMTKALKGEALPVHDTGMQTRTFCYITDAVTGFLKVLIAGSRGGVYNVGTCDEEISMTDLARLIARISPASVPVECIAYPESYPAGEPRRRCPDISKICRELTYRPRVDLETGMKRTLAWFQGILEEEARETRTR</sequence>
<dbReference type="GO" id="GO:0070403">
    <property type="term" value="F:NAD+ binding"/>
    <property type="evidence" value="ECO:0007669"/>
    <property type="project" value="InterPro"/>
</dbReference>
<dbReference type="PANTHER" id="PTHR43078">
    <property type="entry name" value="UDP-GLUCURONIC ACID DECARBOXYLASE-RELATED"/>
    <property type="match status" value="1"/>
</dbReference>
<dbReference type="Pfam" id="PF01370">
    <property type="entry name" value="Epimerase"/>
    <property type="match status" value="1"/>
</dbReference>
<name>A0A1G2KR54_9BACT</name>
<keyword evidence="3" id="KW-0520">NAD</keyword>
<dbReference type="InterPro" id="IPR044516">
    <property type="entry name" value="UXS-like"/>
</dbReference>
<organism evidence="6 7">
    <name type="scientific">Candidatus Sungbacteria bacterium RIFCSPHIGHO2_02_FULL_51_29</name>
    <dbReference type="NCBI Taxonomy" id="1802273"/>
    <lineage>
        <taxon>Bacteria</taxon>
        <taxon>Candidatus Sungiibacteriota</taxon>
    </lineage>
</organism>
<dbReference type="GO" id="GO:0042732">
    <property type="term" value="P:D-xylose metabolic process"/>
    <property type="evidence" value="ECO:0007669"/>
    <property type="project" value="InterPro"/>
</dbReference>
<keyword evidence="4" id="KW-0456">Lyase</keyword>
<evidence type="ECO:0000256" key="2">
    <source>
        <dbReference type="ARBA" id="ARBA00022793"/>
    </source>
</evidence>
<evidence type="ECO:0000256" key="3">
    <source>
        <dbReference type="ARBA" id="ARBA00023027"/>
    </source>
</evidence>
<evidence type="ECO:0000256" key="1">
    <source>
        <dbReference type="ARBA" id="ARBA00001911"/>
    </source>
</evidence>
<dbReference type="PANTHER" id="PTHR43078:SF6">
    <property type="entry name" value="UDP-GLUCURONIC ACID DECARBOXYLASE 1"/>
    <property type="match status" value="1"/>
</dbReference>
<proteinExistence type="predicted"/>
<dbReference type="AlphaFoldDB" id="A0A1G2KR54"/>